<sequence>MKFLSLLASSALAFASVNGEVVNYEVSKFSMADVAIHNDNTVNELKSALYTSGIVAVTDIEGFEKVQKAALSAFQYCADKEAIAVYELEDGASRSSVGAEVHGSSALPFEVPESCAAFAEASKVLQTHVSRVCDAFISSLDTVLGSKPVITRSGAEDIKYASLSHALMNANHLEHFHAYTASSKSNSDLSVELHTDNGILIAFTPGLFFDEGKVVDAAEDDMFYIQLANGEMVRAVLPRNSLVFMMGEAMSKLVDEKIRAVPHSLKVNPKHDQRMWFGRMFLPPADAIFHEDITFGEYRELVASGSASAAMRSIGCDGARELGSVQHRRELNGDENPNCTNVNGTSACWMACRAVVADGCSGDFEERCANDAGVFWVPGLEGGAECVAPDCINGTAIGPTGKNRCCKNGESRCVEPGVEPGDGSGAAASTNSVTTAAAVLLLSIVSVVV</sequence>
<dbReference type="AlphaFoldDB" id="A0A7S3PKK6"/>
<dbReference type="Gene3D" id="2.60.120.330">
    <property type="entry name" value="B-lactam Antibiotic, Isopenicillin N Synthase, Chain"/>
    <property type="match status" value="1"/>
</dbReference>
<proteinExistence type="predicted"/>
<feature type="signal peptide" evidence="1">
    <location>
        <begin position="1"/>
        <end position="19"/>
    </location>
</feature>
<dbReference type="InterPro" id="IPR027443">
    <property type="entry name" value="IPNS-like_sf"/>
</dbReference>
<accession>A0A7S3PKK6</accession>
<feature type="chain" id="PRO_5031245081" description="Isopenicillin N synthase-like Fe(2+) 2OG dioxygenase domain-containing protein" evidence="1">
    <location>
        <begin position="20"/>
        <end position="449"/>
    </location>
</feature>
<dbReference type="PANTHER" id="PTHR40855">
    <property type="entry name" value="DIOX_N DOMAIN-CONTAINING PROTEIN"/>
    <property type="match status" value="1"/>
</dbReference>
<evidence type="ECO:0000256" key="1">
    <source>
        <dbReference type="SAM" id="SignalP"/>
    </source>
</evidence>
<name>A0A7S3PKK6_9STRA</name>
<dbReference type="SUPFAM" id="SSF51197">
    <property type="entry name" value="Clavaminate synthase-like"/>
    <property type="match status" value="1"/>
</dbReference>
<protein>
    <recommendedName>
        <fullName evidence="3">Isopenicillin N synthase-like Fe(2+) 2OG dioxygenase domain-containing protein</fullName>
    </recommendedName>
</protein>
<evidence type="ECO:0008006" key="3">
    <source>
        <dbReference type="Google" id="ProtNLM"/>
    </source>
</evidence>
<organism evidence="2">
    <name type="scientific">Aplanochytrium stocchinoi</name>
    <dbReference type="NCBI Taxonomy" id="215587"/>
    <lineage>
        <taxon>Eukaryota</taxon>
        <taxon>Sar</taxon>
        <taxon>Stramenopiles</taxon>
        <taxon>Bigyra</taxon>
        <taxon>Labyrinthulomycetes</taxon>
        <taxon>Thraustochytrida</taxon>
        <taxon>Thraustochytriidae</taxon>
        <taxon>Aplanochytrium</taxon>
    </lineage>
</organism>
<reference evidence="2" key="1">
    <citation type="submission" date="2021-01" db="EMBL/GenBank/DDBJ databases">
        <authorList>
            <person name="Corre E."/>
            <person name="Pelletier E."/>
            <person name="Niang G."/>
            <person name="Scheremetjew M."/>
            <person name="Finn R."/>
            <person name="Kale V."/>
            <person name="Holt S."/>
            <person name="Cochrane G."/>
            <person name="Meng A."/>
            <person name="Brown T."/>
            <person name="Cohen L."/>
        </authorList>
    </citation>
    <scope>NUCLEOTIDE SEQUENCE</scope>
    <source>
        <strain evidence="2">GSBS06</strain>
    </source>
</reference>
<gene>
    <name evidence="2" type="ORF">ASTO00021_LOCUS12496</name>
</gene>
<dbReference type="EMBL" id="HBIN01016433">
    <property type="protein sequence ID" value="CAE0442386.1"/>
    <property type="molecule type" value="Transcribed_RNA"/>
</dbReference>
<keyword evidence="1" id="KW-0732">Signal</keyword>
<evidence type="ECO:0000313" key="2">
    <source>
        <dbReference type="EMBL" id="CAE0442386.1"/>
    </source>
</evidence>
<dbReference type="PANTHER" id="PTHR40855:SF1">
    <property type="entry name" value="CLAVAMINATE SYNTHASE-LIKE PROTEIN"/>
    <property type="match status" value="1"/>
</dbReference>